<proteinExistence type="predicted"/>
<dbReference type="SMART" id="SM00494">
    <property type="entry name" value="ChtBD2"/>
    <property type="match status" value="3"/>
</dbReference>
<keyword evidence="1" id="KW-0147">Chitin-binding</keyword>
<evidence type="ECO:0000256" key="4">
    <source>
        <dbReference type="SAM" id="Phobius"/>
    </source>
</evidence>
<comment type="caution">
    <text evidence="6">The sequence shown here is derived from an EMBL/GenBank/DDBJ whole genome shotgun (WGS) entry which is preliminary data.</text>
</comment>
<dbReference type="InterPro" id="IPR051940">
    <property type="entry name" value="Chitin_bind-dev_reg"/>
</dbReference>
<gene>
    <name evidence="6" type="ORF">AFUS01_LOCUS34426</name>
</gene>
<evidence type="ECO:0000256" key="3">
    <source>
        <dbReference type="SAM" id="MobiDB-lite"/>
    </source>
</evidence>
<feature type="domain" description="Chitin-binding type-2" evidence="5">
    <location>
        <begin position="169"/>
        <end position="237"/>
    </location>
</feature>
<feature type="domain" description="Chitin-binding type-2" evidence="5">
    <location>
        <begin position="35"/>
        <end position="93"/>
    </location>
</feature>
<dbReference type="EMBL" id="CAJVCH010532169">
    <property type="protein sequence ID" value="CAG7824261.1"/>
    <property type="molecule type" value="Genomic_DNA"/>
</dbReference>
<evidence type="ECO:0000256" key="2">
    <source>
        <dbReference type="ARBA" id="ARBA00023157"/>
    </source>
</evidence>
<keyword evidence="4" id="KW-0472">Membrane</keyword>
<name>A0A8J2PQX6_9HEXA</name>
<dbReference type="PANTHER" id="PTHR23301:SF110">
    <property type="entry name" value="LD43683P-RELATED"/>
    <property type="match status" value="1"/>
</dbReference>
<protein>
    <recommendedName>
        <fullName evidence="5">Chitin-binding type-2 domain-containing protein</fullName>
    </recommendedName>
</protein>
<dbReference type="GO" id="GO:0005576">
    <property type="term" value="C:extracellular region"/>
    <property type="evidence" value="ECO:0007669"/>
    <property type="project" value="InterPro"/>
</dbReference>
<keyword evidence="4" id="KW-1133">Transmembrane helix</keyword>
<evidence type="ECO:0000313" key="6">
    <source>
        <dbReference type="EMBL" id="CAG7824261.1"/>
    </source>
</evidence>
<keyword evidence="4" id="KW-0812">Transmembrane</keyword>
<keyword evidence="2" id="KW-1015">Disulfide bond</keyword>
<feature type="domain" description="Chitin-binding type-2" evidence="5">
    <location>
        <begin position="104"/>
        <end position="164"/>
    </location>
</feature>
<evidence type="ECO:0000313" key="7">
    <source>
        <dbReference type="Proteomes" id="UP000708208"/>
    </source>
</evidence>
<dbReference type="Proteomes" id="UP000708208">
    <property type="component" value="Unassembled WGS sequence"/>
</dbReference>
<feature type="region of interest" description="Disordered" evidence="3">
    <location>
        <begin position="237"/>
        <end position="291"/>
    </location>
</feature>
<keyword evidence="7" id="KW-1185">Reference proteome</keyword>
<dbReference type="AlphaFoldDB" id="A0A8J2PQX6"/>
<dbReference type="Pfam" id="PF01607">
    <property type="entry name" value="CBM_14"/>
    <property type="match status" value="3"/>
</dbReference>
<reference evidence="6" key="1">
    <citation type="submission" date="2021-06" db="EMBL/GenBank/DDBJ databases">
        <authorList>
            <person name="Hodson N. C."/>
            <person name="Mongue J. A."/>
            <person name="Jaron S. K."/>
        </authorList>
    </citation>
    <scope>NUCLEOTIDE SEQUENCE</scope>
</reference>
<sequence length="291" mass="32379">MTNLFYGLFFATVLFASNFWILLATIILGTYGDPLEKCQARNHSYAIGDTGFCDKYYDCGSNGKLIEKDCDDGFVFSLEITKCDYPHNVNCTERPELQPSKSTNEQCPRMNGFYAFPASESCQKFYHCLEGSAYEKTCPEGIIFDDTKGACVHPDMAGRKDCSASKVLDFICPNAEKRFSKLRFGDHDRHAHPSDCRKFYVCTRDGQPRIGGCPIGKVFNPKTGVCDQPKRVPNCKDYYGKKAAPKTEGDDVEEVNNDGSDSEASNSESDDENKTDSKQSPPSNHKSKTVG</sequence>
<feature type="transmembrane region" description="Helical" evidence="4">
    <location>
        <begin position="6"/>
        <end position="31"/>
    </location>
</feature>
<dbReference type="PANTHER" id="PTHR23301">
    <property type="entry name" value="CHITIN BINDING PERITROPHIN-A"/>
    <property type="match status" value="1"/>
</dbReference>
<dbReference type="GO" id="GO:0008061">
    <property type="term" value="F:chitin binding"/>
    <property type="evidence" value="ECO:0007669"/>
    <property type="project" value="UniProtKB-KW"/>
</dbReference>
<dbReference type="InterPro" id="IPR002557">
    <property type="entry name" value="Chitin-bd_dom"/>
</dbReference>
<accession>A0A8J2PQX6</accession>
<evidence type="ECO:0000259" key="5">
    <source>
        <dbReference type="PROSITE" id="PS50940"/>
    </source>
</evidence>
<feature type="compositionally biased region" description="Low complexity" evidence="3">
    <location>
        <begin position="257"/>
        <end position="267"/>
    </location>
</feature>
<dbReference type="OrthoDB" id="9991479at2759"/>
<dbReference type="PROSITE" id="PS50940">
    <property type="entry name" value="CHIT_BIND_II"/>
    <property type="match status" value="3"/>
</dbReference>
<evidence type="ECO:0000256" key="1">
    <source>
        <dbReference type="ARBA" id="ARBA00022669"/>
    </source>
</evidence>
<organism evidence="6 7">
    <name type="scientific">Allacma fusca</name>
    <dbReference type="NCBI Taxonomy" id="39272"/>
    <lineage>
        <taxon>Eukaryota</taxon>
        <taxon>Metazoa</taxon>
        <taxon>Ecdysozoa</taxon>
        <taxon>Arthropoda</taxon>
        <taxon>Hexapoda</taxon>
        <taxon>Collembola</taxon>
        <taxon>Symphypleona</taxon>
        <taxon>Sminthuridae</taxon>
        <taxon>Allacma</taxon>
    </lineage>
</organism>